<dbReference type="Proteomes" id="UP000008225">
    <property type="component" value="Chromosome 2"/>
</dbReference>
<reference evidence="2" key="3">
    <citation type="submission" date="2025-09" db="UniProtKB">
        <authorList>
            <consortium name="Ensembl"/>
        </authorList>
    </citation>
    <scope>IDENTIFICATION</scope>
</reference>
<evidence type="ECO:0000313" key="2">
    <source>
        <dbReference type="Ensembl" id="ENSCJAP00000085235.1"/>
    </source>
</evidence>
<reference evidence="2 3" key="1">
    <citation type="submission" date="2009-03" db="EMBL/GenBank/DDBJ databases">
        <authorList>
            <person name="Warren W."/>
            <person name="Ye L."/>
            <person name="Minx P."/>
            <person name="Worley K."/>
            <person name="Gibbs R."/>
            <person name="Wilson R.K."/>
        </authorList>
    </citation>
    <scope>NUCLEOTIDE SEQUENCE [LARGE SCALE GENOMIC DNA]</scope>
</reference>
<dbReference type="Ensembl" id="ENSCJAT00000122237.1">
    <property type="protein sequence ID" value="ENSCJAP00000085235.1"/>
    <property type="gene ID" value="ENSCJAG00000078596.1"/>
</dbReference>
<protein>
    <submittedName>
        <fullName evidence="2">Uncharacterized protein</fullName>
    </submittedName>
</protein>
<evidence type="ECO:0000256" key="1">
    <source>
        <dbReference type="SAM" id="MobiDB-lite"/>
    </source>
</evidence>
<organism evidence="2 3">
    <name type="scientific">Callithrix jacchus</name>
    <name type="common">White-tufted-ear marmoset</name>
    <name type="synonym">Simia Jacchus</name>
    <dbReference type="NCBI Taxonomy" id="9483"/>
    <lineage>
        <taxon>Eukaryota</taxon>
        <taxon>Metazoa</taxon>
        <taxon>Chordata</taxon>
        <taxon>Craniata</taxon>
        <taxon>Vertebrata</taxon>
        <taxon>Euteleostomi</taxon>
        <taxon>Mammalia</taxon>
        <taxon>Eutheria</taxon>
        <taxon>Euarchontoglires</taxon>
        <taxon>Primates</taxon>
        <taxon>Haplorrhini</taxon>
        <taxon>Platyrrhini</taxon>
        <taxon>Cebidae</taxon>
        <taxon>Callitrichinae</taxon>
        <taxon>Callithrix</taxon>
        <taxon>Callithrix</taxon>
    </lineage>
</organism>
<accession>A0A8I3WHQ8</accession>
<reference evidence="2" key="2">
    <citation type="submission" date="2025-08" db="UniProtKB">
        <authorList>
            <consortium name="Ensembl"/>
        </authorList>
    </citation>
    <scope>IDENTIFICATION</scope>
</reference>
<evidence type="ECO:0000313" key="3">
    <source>
        <dbReference type="Proteomes" id="UP000008225"/>
    </source>
</evidence>
<sequence length="147" mass="16379">MKRQRSFCQGGRQHINLTSTGTLNHSFTFLLRANYVQQEIVYLPFTIVPPDPSLLQAFTADVLLFVTEDHLVTSVLSQEKPVVSSGLVARTETLGKLTQTRWQKTHPGDSTLVKRVAESLPPRSFGSQPPLKSALRHTRSPDRAVSL</sequence>
<dbReference type="GeneTree" id="ENSGT01050000248387"/>
<proteinExistence type="predicted"/>
<keyword evidence="3" id="KW-1185">Reference proteome</keyword>
<dbReference type="AlphaFoldDB" id="A0A8I3WHQ8"/>
<dbReference type="OMA" id="TRWQKTH"/>
<name>A0A8I3WHQ8_CALJA</name>
<feature type="region of interest" description="Disordered" evidence="1">
    <location>
        <begin position="121"/>
        <end position="147"/>
    </location>
</feature>